<name>A0AAQ3MDA5_9PEZI</name>
<dbReference type="InterPro" id="IPR007695">
    <property type="entry name" value="DNA_mismatch_repair_MutS-lik_N"/>
</dbReference>
<dbReference type="Proteomes" id="UP001303373">
    <property type="component" value="Chromosome 11"/>
</dbReference>
<dbReference type="FunFam" id="3.40.1170.10:FF:000006">
    <property type="entry name" value="DNA mismatch repair protein"/>
    <property type="match status" value="1"/>
</dbReference>
<feature type="domain" description="DNA mismatch repair proteins mutS family" evidence="13">
    <location>
        <begin position="978"/>
        <end position="994"/>
    </location>
</feature>
<comment type="similarity">
    <text evidence="2">Belongs to the DNA mismatch repair MutS family. MSH3 subfamily.</text>
</comment>
<dbReference type="PIRSF" id="PIRSF037677">
    <property type="entry name" value="DNA_mis_repair_Msh6"/>
    <property type="match status" value="1"/>
</dbReference>
<evidence type="ECO:0000256" key="9">
    <source>
        <dbReference type="ARBA" id="ARBA00025902"/>
    </source>
</evidence>
<evidence type="ECO:0000256" key="7">
    <source>
        <dbReference type="ARBA" id="ARBA00023204"/>
    </source>
</evidence>
<keyword evidence="5 10" id="KW-0067">ATP-binding</keyword>
<dbReference type="FunFam" id="1.10.1420.10:FF:000004">
    <property type="entry name" value="DNA mismatch repair protein Msh3"/>
    <property type="match status" value="1"/>
</dbReference>
<dbReference type="GO" id="GO:0006312">
    <property type="term" value="P:mitotic recombination"/>
    <property type="evidence" value="ECO:0007669"/>
    <property type="project" value="TreeGrafter"/>
</dbReference>
<evidence type="ECO:0000256" key="12">
    <source>
        <dbReference type="SAM" id="MobiDB-lite"/>
    </source>
</evidence>
<dbReference type="FunFam" id="3.40.50.300:FF:000870">
    <property type="entry name" value="MutS protein homolog 4"/>
    <property type="match status" value="1"/>
</dbReference>
<evidence type="ECO:0000256" key="11">
    <source>
        <dbReference type="RuleBase" id="RU003756"/>
    </source>
</evidence>
<dbReference type="SUPFAM" id="SSF52540">
    <property type="entry name" value="P-loop containing nucleoside triphosphate hydrolases"/>
    <property type="match status" value="1"/>
</dbReference>
<dbReference type="GO" id="GO:0005634">
    <property type="term" value="C:nucleus"/>
    <property type="evidence" value="ECO:0007669"/>
    <property type="project" value="UniProtKB-SubCell"/>
</dbReference>
<dbReference type="NCBIfam" id="NF003810">
    <property type="entry name" value="PRK05399.1"/>
    <property type="match status" value="1"/>
</dbReference>
<dbReference type="Pfam" id="PF00488">
    <property type="entry name" value="MutS_V"/>
    <property type="match status" value="1"/>
</dbReference>
<evidence type="ECO:0000256" key="4">
    <source>
        <dbReference type="ARBA" id="ARBA00022763"/>
    </source>
</evidence>
<accession>A0AAQ3MDA5</accession>
<dbReference type="GO" id="GO:0140664">
    <property type="term" value="F:ATP-dependent DNA damage sensor activity"/>
    <property type="evidence" value="ECO:0007669"/>
    <property type="project" value="InterPro"/>
</dbReference>
<dbReference type="SMART" id="SM00534">
    <property type="entry name" value="MUTSac"/>
    <property type="match status" value="1"/>
</dbReference>
<evidence type="ECO:0000259" key="13">
    <source>
        <dbReference type="PROSITE" id="PS00486"/>
    </source>
</evidence>
<keyword evidence="7 10" id="KW-0234">DNA repair</keyword>
<dbReference type="Pfam" id="PF05190">
    <property type="entry name" value="MutS_IV"/>
    <property type="match status" value="1"/>
</dbReference>
<dbReference type="InterPro" id="IPR000432">
    <property type="entry name" value="DNA_mismatch_repair_MutS_C"/>
</dbReference>
<evidence type="ECO:0000256" key="5">
    <source>
        <dbReference type="ARBA" id="ARBA00022840"/>
    </source>
</evidence>
<dbReference type="PROSITE" id="PS00486">
    <property type="entry name" value="DNA_MISMATCH_REPAIR_2"/>
    <property type="match status" value="1"/>
</dbReference>
<evidence type="ECO:0000256" key="3">
    <source>
        <dbReference type="ARBA" id="ARBA00022741"/>
    </source>
</evidence>
<dbReference type="EMBL" id="CP138590">
    <property type="protein sequence ID" value="WPH03587.1"/>
    <property type="molecule type" value="Genomic_DNA"/>
</dbReference>
<protein>
    <recommendedName>
        <fullName evidence="10">DNA mismatch repair protein</fullName>
    </recommendedName>
</protein>
<dbReference type="SUPFAM" id="SSF55271">
    <property type="entry name" value="DNA repair protein MutS, domain I"/>
    <property type="match status" value="1"/>
</dbReference>
<dbReference type="SUPFAM" id="SSF48334">
    <property type="entry name" value="DNA repair protein MutS, domain III"/>
    <property type="match status" value="1"/>
</dbReference>
<keyword evidence="3 10" id="KW-0547">Nucleotide-binding</keyword>
<evidence type="ECO:0000313" key="15">
    <source>
        <dbReference type="Proteomes" id="UP001303373"/>
    </source>
</evidence>
<keyword evidence="15" id="KW-1185">Reference proteome</keyword>
<dbReference type="InterPro" id="IPR007861">
    <property type="entry name" value="DNA_mismatch_repair_MutS_clamp"/>
</dbReference>
<dbReference type="FunFam" id="3.30.420.110:FF:000008">
    <property type="entry name" value="DNA mismatch repair protein"/>
    <property type="match status" value="1"/>
</dbReference>
<evidence type="ECO:0000256" key="1">
    <source>
        <dbReference type="ARBA" id="ARBA00004123"/>
    </source>
</evidence>
<dbReference type="PANTHER" id="PTHR11361:SF122">
    <property type="entry name" value="DNA MISMATCH REPAIR PROTEIN MSH3"/>
    <property type="match status" value="1"/>
</dbReference>
<dbReference type="SMART" id="SM00533">
    <property type="entry name" value="MUTSd"/>
    <property type="match status" value="1"/>
</dbReference>
<dbReference type="Gene3D" id="3.30.420.110">
    <property type="entry name" value="MutS, connector domain"/>
    <property type="match status" value="1"/>
</dbReference>
<gene>
    <name evidence="14" type="ORF">R9X50_00646900</name>
</gene>
<dbReference type="InterPro" id="IPR017261">
    <property type="entry name" value="DNA_mismatch_repair_MutS/MSH"/>
</dbReference>
<dbReference type="Gene3D" id="3.40.50.300">
    <property type="entry name" value="P-loop containing nucleotide triphosphate hydrolases"/>
    <property type="match status" value="1"/>
</dbReference>
<organism evidence="14 15">
    <name type="scientific">Acrodontium crateriforme</name>
    <dbReference type="NCBI Taxonomy" id="150365"/>
    <lineage>
        <taxon>Eukaryota</taxon>
        <taxon>Fungi</taxon>
        <taxon>Dikarya</taxon>
        <taxon>Ascomycota</taxon>
        <taxon>Pezizomycotina</taxon>
        <taxon>Dothideomycetes</taxon>
        <taxon>Dothideomycetidae</taxon>
        <taxon>Mycosphaerellales</taxon>
        <taxon>Teratosphaeriaceae</taxon>
        <taxon>Acrodontium</taxon>
    </lineage>
</organism>
<dbReference type="Pfam" id="PF01624">
    <property type="entry name" value="MutS_I"/>
    <property type="match status" value="1"/>
</dbReference>
<feature type="compositionally biased region" description="Basic residues" evidence="12">
    <location>
        <begin position="204"/>
        <end position="213"/>
    </location>
</feature>
<dbReference type="GO" id="GO:0006298">
    <property type="term" value="P:mismatch repair"/>
    <property type="evidence" value="ECO:0007669"/>
    <property type="project" value="InterPro"/>
</dbReference>
<dbReference type="InterPro" id="IPR027417">
    <property type="entry name" value="P-loop_NTPase"/>
</dbReference>
<keyword evidence="6 10" id="KW-0238">DNA-binding</keyword>
<dbReference type="InterPro" id="IPR016151">
    <property type="entry name" value="DNA_mismatch_repair_MutS_N"/>
</dbReference>
<dbReference type="GO" id="GO:0030983">
    <property type="term" value="F:mismatched DNA binding"/>
    <property type="evidence" value="ECO:0007669"/>
    <property type="project" value="UniProtKB-UniRule"/>
</dbReference>
<evidence type="ECO:0000256" key="10">
    <source>
        <dbReference type="PIRNR" id="PIRNR037677"/>
    </source>
</evidence>
<feature type="compositionally biased region" description="Low complexity" evidence="12">
    <location>
        <begin position="1"/>
        <end position="18"/>
    </location>
</feature>
<dbReference type="InterPro" id="IPR036678">
    <property type="entry name" value="MutS_con_dom_sf"/>
</dbReference>
<feature type="compositionally biased region" description="Polar residues" evidence="12">
    <location>
        <begin position="108"/>
        <end position="130"/>
    </location>
</feature>
<feature type="compositionally biased region" description="Acidic residues" evidence="12">
    <location>
        <begin position="184"/>
        <end position="199"/>
    </location>
</feature>
<proteinExistence type="inferred from homology"/>
<feature type="region of interest" description="Disordered" evidence="12">
    <location>
        <begin position="1"/>
        <end position="130"/>
    </location>
</feature>
<dbReference type="GO" id="GO:0005524">
    <property type="term" value="F:ATP binding"/>
    <property type="evidence" value="ECO:0007669"/>
    <property type="project" value="UniProtKB-UniRule"/>
</dbReference>
<dbReference type="PANTHER" id="PTHR11361">
    <property type="entry name" value="DNA MISMATCH REPAIR PROTEIN MUTS FAMILY MEMBER"/>
    <property type="match status" value="1"/>
</dbReference>
<feature type="compositionally biased region" description="Polar residues" evidence="12">
    <location>
        <begin position="20"/>
        <end position="36"/>
    </location>
</feature>
<keyword evidence="4 10" id="KW-0227">DNA damage</keyword>
<comment type="subcellular location">
    <subcellularLocation>
        <location evidence="1">Nucleus</location>
    </subcellularLocation>
</comment>
<keyword evidence="8" id="KW-0539">Nucleus</keyword>
<evidence type="ECO:0000256" key="8">
    <source>
        <dbReference type="ARBA" id="ARBA00023242"/>
    </source>
</evidence>
<comment type="function">
    <text evidence="10 11">Component of the post-replicative DNA mismatch repair system (MMR).</text>
</comment>
<comment type="subunit">
    <text evidence="9">Heterodimer consisting of MSH2-MSH3 (MutS beta). Forms a ternary complex with MutL alpha (MLH1-PMS1).</text>
</comment>
<dbReference type="Gene3D" id="3.40.1170.10">
    <property type="entry name" value="DNA repair protein MutS, domain I"/>
    <property type="match status" value="1"/>
</dbReference>
<dbReference type="InterPro" id="IPR007696">
    <property type="entry name" value="DNA_mismatch_repair_MutS_core"/>
</dbReference>
<sequence length="1127" mass="125497">MSQSSTQKKQQSISSFFSAKPSNTPKPKQPSQVQARQTEEHANQSLFVNNIEDSETQTTSLRNRQKRVLDSDDDDEELPAPKRKRRTTNASTENELDTVKQLPDVTPANASSNQSKAKITGRTSKYLFSSSPANVLTEEHADELDDEETQAIKRRLHEKFVKRLGKPDSIADIKRRNRSIVEEAHEEEDAAGDEEEDEEPAPKPKGRKGPATKKTKDNLTPLEKQVLAIKRKHADTLLVVEVGYKFRFFGEDARSAAKELSIVCIPGKYRFDEHPSESHLDRFASASIPVHRLHVHVKRLVSAGHKVGVVRQLETAALKAAGDNRNKAFERGLTNLYTKGTYIDDQEVLDPSTNTNASGPSSTGHLLCITESRPRGWGSDEKVQIGFVAVQPSTGDIVYDDFEDGWMRSELETRLLHIAPCEFLIVGDASKATEKLVQHLSGTKMNVFGDKARVERTPKSKTAAAEAYSHITKFYAERIPSNKLASSQVESSQETGTLLDKVHKLSENATVCLSAMISHLTDYGLQHVFGLTKYFQSFSARSHMLLNGNTLNTLEIYRNQTDNSEHGSLFWTLDRTQTRFGQRLLRKWVGRPLLDKKKLDERVAAVQELKDSQPGIKVDRIKHLLGKVRGDLEKSLIRIYYKKCSRPELLTVLQTLQLIAQEFSFAQTPADAGFESTMLNEAIAALPAISEDVIKYLERINAEAAKSDDKYSFFRDEHETDAITNHKVGIAAVEHDLNEFKKIAAEKLKRKQVTYVTVAGIEFLIELENSQLKNVPASWIKISGTKKVSRYHTPEVVKLMRERDQDKEALANACDAAFIDLLSEIGSKYQAFRDCVQSLATLDCLLSLAEIASQPGYCKPEFADTIGIDIEAGRHPMVEQLLIDAFVPNDIHLSSVERALLVTGPNMGGKSSYVRSVALIAIMAQIGSYVPAQSARLGLLDAVFTRMGAFDNMMKGESTFMVELSETSDILKQASPRSLVILDELGRGTSTHDGVAIAQAVLRHMVSDLRSLTLFITHYQSLAQIAEDFPAGELKNVHMRFKEVGEQDITFLYEVGEGVAHRSYGLNVAKLAGLPKRLLDEAAIMSAKMEGEEGRRRLNHLAAAVGNFLEDSKEENIERLVAGIEML</sequence>
<dbReference type="AlphaFoldDB" id="A0AAQ3MDA5"/>
<dbReference type="InterPro" id="IPR045076">
    <property type="entry name" value="MutS"/>
</dbReference>
<evidence type="ECO:0000256" key="2">
    <source>
        <dbReference type="ARBA" id="ARBA00007094"/>
    </source>
</evidence>
<dbReference type="Pfam" id="PF05188">
    <property type="entry name" value="MutS_II"/>
    <property type="match status" value="1"/>
</dbReference>
<dbReference type="InterPro" id="IPR007860">
    <property type="entry name" value="DNA_mmatch_repair_MutS_con_dom"/>
</dbReference>
<evidence type="ECO:0000256" key="6">
    <source>
        <dbReference type="ARBA" id="ARBA00023125"/>
    </source>
</evidence>
<reference evidence="14 15" key="1">
    <citation type="submission" date="2023-11" db="EMBL/GenBank/DDBJ databases">
        <title>An acidophilic fungus is an integral part of prey digestion in a carnivorous sundew plant.</title>
        <authorList>
            <person name="Tsai I.J."/>
        </authorList>
    </citation>
    <scope>NUCLEOTIDE SEQUENCE [LARGE SCALE GENOMIC DNA]</scope>
    <source>
        <strain evidence="14">169a</strain>
    </source>
</reference>
<feature type="region of interest" description="Disordered" evidence="12">
    <location>
        <begin position="176"/>
        <end position="219"/>
    </location>
</feature>
<evidence type="ECO:0000313" key="14">
    <source>
        <dbReference type="EMBL" id="WPH03587.1"/>
    </source>
</evidence>
<dbReference type="Pfam" id="PF05192">
    <property type="entry name" value="MutS_III"/>
    <property type="match status" value="1"/>
</dbReference>
<dbReference type="Gene3D" id="1.10.1420.10">
    <property type="match status" value="2"/>
</dbReference>
<dbReference type="InterPro" id="IPR036187">
    <property type="entry name" value="DNA_mismatch_repair_MutS_sf"/>
</dbReference>